<dbReference type="PROSITE" id="PS51391">
    <property type="entry name" value="CID"/>
    <property type="match status" value="1"/>
</dbReference>
<protein>
    <submittedName>
        <fullName evidence="2">MGC79081 protein</fullName>
    </submittedName>
</protein>
<dbReference type="GO" id="GO:0005849">
    <property type="term" value="C:mRNA cleavage factor complex"/>
    <property type="evidence" value="ECO:0007669"/>
    <property type="project" value="TreeGrafter"/>
</dbReference>
<dbReference type="Gene3D" id="1.25.40.90">
    <property type="match status" value="1"/>
</dbReference>
<dbReference type="GO" id="GO:0031124">
    <property type="term" value="P:mRNA 3'-end processing"/>
    <property type="evidence" value="ECO:0007669"/>
    <property type="project" value="InterPro"/>
</dbReference>
<dbReference type="GO" id="GO:0006369">
    <property type="term" value="P:termination of RNA polymerase II transcription"/>
    <property type="evidence" value="ECO:0007669"/>
    <property type="project" value="InterPro"/>
</dbReference>
<accession>Q6DEA0</accession>
<evidence type="ECO:0000259" key="1">
    <source>
        <dbReference type="PROSITE" id="PS51391"/>
    </source>
</evidence>
<reference evidence="2" key="1">
    <citation type="submission" date="2004-07" db="EMBL/GenBank/DDBJ databases">
        <authorList>
            <consortium name="NIH - Xenopus Gene Collection (XGC) project"/>
        </authorList>
    </citation>
    <scope>NUCLEOTIDE SEQUENCE [LARGE SCALE MRNA]</scope>
    <source>
        <tissue evidence="2">Ovary</tissue>
    </source>
</reference>
<name>Q6DEA0_XENLA</name>
<dbReference type="GO" id="GO:0000993">
    <property type="term" value="F:RNA polymerase II complex binding"/>
    <property type="evidence" value="ECO:0007669"/>
    <property type="project" value="InterPro"/>
</dbReference>
<dbReference type="InterPro" id="IPR006569">
    <property type="entry name" value="CID_dom"/>
</dbReference>
<dbReference type="InterPro" id="IPR008942">
    <property type="entry name" value="ENTH_VHS"/>
</dbReference>
<evidence type="ECO:0000313" key="2">
    <source>
        <dbReference type="EMBL" id="AAH77233.1"/>
    </source>
</evidence>
<dbReference type="PANTHER" id="PTHR15921">
    <property type="entry name" value="PRE-MRNA CLEAVAGE COMPLEX II"/>
    <property type="match status" value="1"/>
</dbReference>
<dbReference type="InterPro" id="IPR045154">
    <property type="entry name" value="PCF11-like"/>
</dbReference>
<proteinExistence type="evidence at transcript level"/>
<dbReference type="EMBL" id="BC077233">
    <property type="protein sequence ID" value="AAH77233.1"/>
    <property type="molecule type" value="mRNA"/>
</dbReference>
<dbReference type="Pfam" id="PF04818">
    <property type="entry name" value="CID"/>
    <property type="match status" value="1"/>
</dbReference>
<gene>
    <name evidence="2" type="primary">MGC79081</name>
</gene>
<feature type="domain" description="CID" evidence="1">
    <location>
        <begin position="7"/>
        <end position="88"/>
    </location>
</feature>
<dbReference type="AlphaFoldDB" id="Q6DEA0"/>
<dbReference type="PANTHER" id="PTHR15921:SF3">
    <property type="entry name" value="PRE-MRNA CLEAVAGE COMPLEX 2 PROTEIN PCF11"/>
    <property type="match status" value="1"/>
</dbReference>
<sequence>MSAGDDAREDACRDYLSSLEDLTYNSKPHINMLTILAEENVQFAKDIGVLIEAQIAKAAAAEKLPVLYLMDSIVKMSGETILLHLPKT</sequence>
<organism evidence="2">
    <name type="scientific">Xenopus laevis</name>
    <name type="common">African clawed frog</name>
    <dbReference type="NCBI Taxonomy" id="8355"/>
    <lineage>
        <taxon>Eukaryota</taxon>
        <taxon>Metazoa</taxon>
        <taxon>Chordata</taxon>
        <taxon>Craniata</taxon>
        <taxon>Vertebrata</taxon>
        <taxon>Euteleostomi</taxon>
        <taxon>Amphibia</taxon>
        <taxon>Batrachia</taxon>
        <taxon>Anura</taxon>
        <taxon>Pipoidea</taxon>
        <taxon>Pipidae</taxon>
        <taxon>Xenopodinae</taxon>
        <taxon>Xenopus</taxon>
        <taxon>Xenopus</taxon>
    </lineage>
</organism>
<dbReference type="SUPFAM" id="SSF48464">
    <property type="entry name" value="ENTH/VHS domain"/>
    <property type="match status" value="1"/>
</dbReference>
<dbReference type="GO" id="GO:0003729">
    <property type="term" value="F:mRNA binding"/>
    <property type="evidence" value="ECO:0007669"/>
    <property type="project" value="InterPro"/>
</dbReference>
<dbReference type="GO" id="GO:0005737">
    <property type="term" value="C:cytoplasm"/>
    <property type="evidence" value="ECO:0007669"/>
    <property type="project" value="TreeGrafter"/>
</dbReference>